<keyword evidence="9" id="KW-0443">Lipid metabolism</keyword>
<dbReference type="InterPro" id="IPR001206">
    <property type="entry name" value="Diacylglycerol_kinase_cat_dom"/>
</dbReference>
<dbReference type="GO" id="GO:0046872">
    <property type="term" value="F:metal ion binding"/>
    <property type="evidence" value="ECO:0007669"/>
    <property type="project" value="UniProtKB-KW"/>
</dbReference>
<dbReference type="GO" id="GO:0016301">
    <property type="term" value="F:kinase activity"/>
    <property type="evidence" value="ECO:0007669"/>
    <property type="project" value="UniProtKB-KW"/>
</dbReference>
<comment type="cofactor">
    <cofactor evidence="1">
        <name>Mg(2+)</name>
        <dbReference type="ChEBI" id="CHEBI:18420"/>
    </cofactor>
</comment>
<evidence type="ECO:0000256" key="3">
    <source>
        <dbReference type="ARBA" id="ARBA00022679"/>
    </source>
</evidence>
<name>A0A9X2BDW7_9SPHI</name>
<comment type="caution">
    <text evidence="13">The sequence shown here is derived from an EMBL/GenBank/DDBJ whole genome shotgun (WGS) entry which is preliminary data.</text>
</comment>
<evidence type="ECO:0000256" key="5">
    <source>
        <dbReference type="ARBA" id="ARBA00022741"/>
    </source>
</evidence>
<proteinExistence type="predicted"/>
<keyword evidence="14" id="KW-1185">Reference proteome</keyword>
<reference evidence="13" key="1">
    <citation type="submission" date="2022-04" db="EMBL/GenBank/DDBJ databases">
        <title>Mucilaginibacter sp. RS28 isolated from freshwater.</title>
        <authorList>
            <person name="Ko S.-R."/>
        </authorList>
    </citation>
    <scope>NUCLEOTIDE SEQUENCE</scope>
    <source>
        <strain evidence="13">RS28</strain>
    </source>
</reference>
<dbReference type="InterPro" id="IPR005218">
    <property type="entry name" value="Diacylglycerol/lipid_kinase"/>
</dbReference>
<protein>
    <submittedName>
        <fullName evidence="13">Diacylglycerol kinase family lipid kinase</fullName>
    </submittedName>
</protein>
<keyword evidence="4" id="KW-0479">Metal-binding</keyword>
<keyword evidence="11" id="KW-1208">Phospholipid metabolism</keyword>
<dbReference type="GO" id="GO:0005886">
    <property type="term" value="C:plasma membrane"/>
    <property type="evidence" value="ECO:0007669"/>
    <property type="project" value="TreeGrafter"/>
</dbReference>
<dbReference type="Gene3D" id="2.60.200.40">
    <property type="match status" value="1"/>
</dbReference>
<sequence length="301" mass="33510">MKKKALFIINPISGGKTKDKVPELIKRFLDPEIFTYHIEFTRAHGQAHELASKAVGVYDLVVAVGGDGTVNEIASALAGTAAVFAILPYGSGNGLSRFLSIPMDTAEAIRTLNHYYVEVIDGARINGQWFFNMAGMGFDAHISEVFSHQKSRGFITYFKSSVKEITTYKSQRYQLNIDGKHYDREAFMLSFANSSQFGNNAHVAPHASVQDGLLDVCVIKPFPLYRFPEMGLRMFNKTADKSDYVEIIKGRHIEVKRQQAGPVHLDGEPQLLGPDAEIEVVPRILKVIVGKQYKENNNGEK</sequence>
<keyword evidence="3" id="KW-0808">Transferase</keyword>
<feature type="domain" description="DAGKc" evidence="12">
    <location>
        <begin position="1"/>
        <end position="129"/>
    </location>
</feature>
<dbReference type="AlphaFoldDB" id="A0A9X2BDW7"/>
<evidence type="ECO:0000313" key="13">
    <source>
        <dbReference type="EMBL" id="MCJ8210783.1"/>
    </source>
</evidence>
<dbReference type="GO" id="GO:0005524">
    <property type="term" value="F:ATP binding"/>
    <property type="evidence" value="ECO:0007669"/>
    <property type="project" value="UniProtKB-KW"/>
</dbReference>
<dbReference type="RefSeq" id="WP_245130682.1">
    <property type="nucleotide sequence ID" value="NZ_JALJEJ010000006.1"/>
</dbReference>
<evidence type="ECO:0000256" key="1">
    <source>
        <dbReference type="ARBA" id="ARBA00001946"/>
    </source>
</evidence>
<evidence type="ECO:0000256" key="10">
    <source>
        <dbReference type="ARBA" id="ARBA00023209"/>
    </source>
</evidence>
<evidence type="ECO:0000256" key="2">
    <source>
        <dbReference type="ARBA" id="ARBA00022516"/>
    </source>
</evidence>
<dbReference type="SMART" id="SM00046">
    <property type="entry name" value="DAGKc"/>
    <property type="match status" value="1"/>
</dbReference>
<keyword evidence="10" id="KW-0594">Phospholipid biosynthesis</keyword>
<accession>A0A9X2BDW7</accession>
<evidence type="ECO:0000256" key="8">
    <source>
        <dbReference type="ARBA" id="ARBA00022842"/>
    </source>
</evidence>
<evidence type="ECO:0000256" key="7">
    <source>
        <dbReference type="ARBA" id="ARBA00022840"/>
    </source>
</evidence>
<dbReference type="PANTHER" id="PTHR12358">
    <property type="entry name" value="SPHINGOSINE KINASE"/>
    <property type="match status" value="1"/>
</dbReference>
<evidence type="ECO:0000259" key="12">
    <source>
        <dbReference type="PROSITE" id="PS50146"/>
    </source>
</evidence>
<dbReference type="Pfam" id="PF00781">
    <property type="entry name" value="DAGK_cat"/>
    <property type="match status" value="1"/>
</dbReference>
<gene>
    <name evidence="13" type="ORF">MUY27_13780</name>
</gene>
<evidence type="ECO:0000256" key="4">
    <source>
        <dbReference type="ARBA" id="ARBA00022723"/>
    </source>
</evidence>
<dbReference type="SUPFAM" id="SSF111331">
    <property type="entry name" value="NAD kinase/diacylglycerol kinase-like"/>
    <property type="match status" value="1"/>
</dbReference>
<dbReference type="Gene3D" id="3.40.50.10330">
    <property type="entry name" value="Probable inorganic polyphosphate/atp-NAD kinase, domain 1"/>
    <property type="match status" value="1"/>
</dbReference>
<dbReference type="GO" id="GO:0008654">
    <property type="term" value="P:phospholipid biosynthetic process"/>
    <property type="evidence" value="ECO:0007669"/>
    <property type="project" value="UniProtKB-KW"/>
</dbReference>
<keyword evidence="6 13" id="KW-0418">Kinase</keyword>
<keyword evidence="7" id="KW-0067">ATP-binding</keyword>
<dbReference type="InterPro" id="IPR016064">
    <property type="entry name" value="NAD/diacylglycerol_kinase_sf"/>
</dbReference>
<keyword evidence="2" id="KW-0444">Lipid biosynthesis</keyword>
<keyword evidence="8" id="KW-0460">Magnesium</keyword>
<dbReference type="Proteomes" id="UP001139450">
    <property type="component" value="Unassembled WGS sequence"/>
</dbReference>
<keyword evidence="5" id="KW-0547">Nucleotide-binding</keyword>
<dbReference type="Pfam" id="PF19279">
    <property type="entry name" value="YegS_C"/>
    <property type="match status" value="1"/>
</dbReference>
<dbReference type="InterPro" id="IPR050187">
    <property type="entry name" value="Lipid_Phosphate_FormReg"/>
</dbReference>
<evidence type="ECO:0000313" key="14">
    <source>
        <dbReference type="Proteomes" id="UP001139450"/>
    </source>
</evidence>
<dbReference type="EMBL" id="JALJEJ010000006">
    <property type="protein sequence ID" value="MCJ8210783.1"/>
    <property type="molecule type" value="Genomic_DNA"/>
</dbReference>
<dbReference type="PANTHER" id="PTHR12358:SF106">
    <property type="entry name" value="LIPID KINASE YEGS"/>
    <property type="match status" value="1"/>
</dbReference>
<evidence type="ECO:0000256" key="11">
    <source>
        <dbReference type="ARBA" id="ARBA00023264"/>
    </source>
</evidence>
<evidence type="ECO:0000256" key="6">
    <source>
        <dbReference type="ARBA" id="ARBA00022777"/>
    </source>
</evidence>
<organism evidence="13 14">
    <name type="scientific">Mucilaginibacter straminoryzae</name>
    <dbReference type="NCBI Taxonomy" id="2932774"/>
    <lineage>
        <taxon>Bacteria</taxon>
        <taxon>Pseudomonadati</taxon>
        <taxon>Bacteroidota</taxon>
        <taxon>Sphingobacteriia</taxon>
        <taxon>Sphingobacteriales</taxon>
        <taxon>Sphingobacteriaceae</taxon>
        <taxon>Mucilaginibacter</taxon>
    </lineage>
</organism>
<dbReference type="PROSITE" id="PS50146">
    <property type="entry name" value="DAGK"/>
    <property type="match status" value="1"/>
</dbReference>
<dbReference type="NCBIfam" id="TIGR00147">
    <property type="entry name" value="YegS/Rv2252/BmrU family lipid kinase"/>
    <property type="match status" value="1"/>
</dbReference>
<dbReference type="InterPro" id="IPR045540">
    <property type="entry name" value="YegS/DAGK_C"/>
</dbReference>
<dbReference type="InterPro" id="IPR017438">
    <property type="entry name" value="ATP-NAD_kinase_N"/>
</dbReference>
<evidence type="ECO:0000256" key="9">
    <source>
        <dbReference type="ARBA" id="ARBA00023098"/>
    </source>
</evidence>